<evidence type="ECO:0000259" key="2">
    <source>
        <dbReference type="Pfam" id="PF04909"/>
    </source>
</evidence>
<evidence type="ECO:0000313" key="4">
    <source>
        <dbReference type="Proteomes" id="UP001165962"/>
    </source>
</evidence>
<name>A0ABX0J5Q6_9BACL</name>
<protein>
    <submittedName>
        <fullName evidence="3">Amidohydrolase family protein</fullName>
    </submittedName>
</protein>
<dbReference type="InterPro" id="IPR032466">
    <property type="entry name" value="Metal_Hydrolase"/>
</dbReference>
<dbReference type="RefSeq" id="WP_166148894.1">
    <property type="nucleotide sequence ID" value="NZ_JAAOIW010000003.1"/>
</dbReference>
<dbReference type="EMBL" id="JAAOIW010000003">
    <property type="protein sequence ID" value="NHN30162.1"/>
    <property type="molecule type" value="Genomic_DNA"/>
</dbReference>
<reference evidence="3" key="1">
    <citation type="submission" date="2020-03" db="EMBL/GenBank/DDBJ databases">
        <title>Draft sequencing of Paenibacilllus sp. S3N08.</title>
        <authorList>
            <person name="Kim D.-U."/>
        </authorList>
    </citation>
    <scope>NUCLEOTIDE SEQUENCE</scope>
    <source>
        <strain evidence="3">S3N08</strain>
    </source>
</reference>
<gene>
    <name evidence="3" type="ORF">G9U52_09985</name>
</gene>
<dbReference type="SUPFAM" id="SSF51556">
    <property type="entry name" value="Metallo-dependent hydrolases"/>
    <property type="match status" value="1"/>
</dbReference>
<comment type="caution">
    <text evidence="3">The sequence shown here is derived from an EMBL/GenBank/DDBJ whole genome shotgun (WGS) entry which is preliminary data.</text>
</comment>
<accession>A0ABX0J5Q6</accession>
<sequence>MSSSQLKLIDCDVHVCPRHADEIKAYLEQPWKHRFSMRKNTYYKNPNPPFDKMPPGGGAAGSDPDYLRSQLIDRLGIYRAILMTQAHVTADHDPDYSSAVATAYNSWLSDTWLGKYNDDGVFKGSIVINHRDPLAAAQEIGRWASHPHFVQIQMDTGARAPFGQRQYHPIFEAAERNGLPIAIHPGGESIGVNKPVWIGYPSHYTEYITGFSFAMQSHLVSMLTEGTFERFPKLKVVIVEGGVTWLPALIWRLDQEWKALRSEVPWITKAPSEYLRDHVRFTTQPLERPASDEDLLEVLSMMEAHNLLMFSSDYPESDFVSLDSSLPRLPVEWEARVLFENAKQWYSL</sequence>
<dbReference type="PANTHER" id="PTHR21240">
    <property type="entry name" value="2-AMINO-3-CARBOXYLMUCONATE-6-SEMIALDEHYDE DECARBOXYLASE"/>
    <property type="match status" value="1"/>
</dbReference>
<keyword evidence="4" id="KW-1185">Reference proteome</keyword>
<feature type="domain" description="Amidohydrolase-related" evidence="2">
    <location>
        <begin position="9"/>
        <end position="347"/>
    </location>
</feature>
<dbReference type="PANTHER" id="PTHR21240:SF28">
    <property type="entry name" value="ISO-OROTATE DECARBOXYLASE (EUROFUNG)"/>
    <property type="match status" value="1"/>
</dbReference>
<dbReference type="InterPro" id="IPR006680">
    <property type="entry name" value="Amidohydro-rel"/>
</dbReference>
<organism evidence="3 4">
    <name type="scientific">Paenibacillus agricola</name>
    <dbReference type="NCBI Taxonomy" id="2716264"/>
    <lineage>
        <taxon>Bacteria</taxon>
        <taxon>Bacillati</taxon>
        <taxon>Bacillota</taxon>
        <taxon>Bacilli</taxon>
        <taxon>Bacillales</taxon>
        <taxon>Paenibacillaceae</taxon>
        <taxon>Paenibacillus</taxon>
    </lineage>
</organism>
<dbReference type="Gene3D" id="3.20.20.140">
    <property type="entry name" value="Metal-dependent hydrolases"/>
    <property type="match status" value="1"/>
</dbReference>
<dbReference type="InterPro" id="IPR032465">
    <property type="entry name" value="ACMSD"/>
</dbReference>
<evidence type="ECO:0000313" key="3">
    <source>
        <dbReference type="EMBL" id="NHN30162.1"/>
    </source>
</evidence>
<dbReference type="Proteomes" id="UP001165962">
    <property type="component" value="Unassembled WGS sequence"/>
</dbReference>
<dbReference type="Pfam" id="PF04909">
    <property type="entry name" value="Amidohydro_2"/>
    <property type="match status" value="1"/>
</dbReference>
<keyword evidence="1" id="KW-0456">Lyase</keyword>
<proteinExistence type="predicted"/>
<evidence type="ECO:0000256" key="1">
    <source>
        <dbReference type="ARBA" id="ARBA00023239"/>
    </source>
</evidence>